<evidence type="ECO:0000313" key="5">
    <source>
        <dbReference type="Proteomes" id="UP001597176"/>
    </source>
</evidence>
<dbReference type="Proteomes" id="UP001597176">
    <property type="component" value="Unassembled WGS sequence"/>
</dbReference>
<dbReference type="EMBL" id="JBHTND010000006">
    <property type="protein sequence ID" value="MFD1301268.1"/>
    <property type="molecule type" value="Genomic_DNA"/>
</dbReference>
<evidence type="ECO:0000259" key="3">
    <source>
        <dbReference type="PROSITE" id="PS51913"/>
    </source>
</evidence>
<sequence>MFLTEAEAERRLADLHRERARLERAIADLALFLDIGRRHVGGGSSERRDPLRDPLPEPRGSTIEARYGDPGSTMPLEESGTDRSLARREGRLLMEAAADILGEADRPLHAAEILDGLARRGLSVPGIDPVAALNTRLWKRSGPDGPFQRLGDAVYALSSGHDSDE</sequence>
<evidence type="ECO:0000256" key="2">
    <source>
        <dbReference type="SAM" id="MobiDB-lite"/>
    </source>
</evidence>
<name>A0ABW3WV96_9HYPH</name>
<protein>
    <submittedName>
        <fullName evidence="4">Winged helix-turn-helix domain-containing protein</fullName>
    </submittedName>
</protein>
<dbReference type="InterPro" id="IPR007759">
    <property type="entry name" value="Asxl_HARE-HTH"/>
</dbReference>
<reference evidence="5" key="1">
    <citation type="journal article" date="2019" name="Int. J. Syst. Evol. Microbiol.">
        <title>The Global Catalogue of Microorganisms (GCM) 10K type strain sequencing project: providing services to taxonomists for standard genome sequencing and annotation.</title>
        <authorList>
            <consortium name="The Broad Institute Genomics Platform"/>
            <consortium name="The Broad Institute Genome Sequencing Center for Infectious Disease"/>
            <person name="Wu L."/>
            <person name="Ma J."/>
        </authorList>
    </citation>
    <scope>NUCLEOTIDE SEQUENCE [LARGE SCALE GENOMIC DNA]</scope>
    <source>
        <strain evidence="5">CCUG 56108</strain>
    </source>
</reference>
<organism evidence="4 5">
    <name type="scientific">Methylobacterium marchantiae</name>
    <dbReference type="NCBI Taxonomy" id="600331"/>
    <lineage>
        <taxon>Bacteria</taxon>
        <taxon>Pseudomonadati</taxon>
        <taxon>Pseudomonadota</taxon>
        <taxon>Alphaproteobacteria</taxon>
        <taxon>Hyphomicrobiales</taxon>
        <taxon>Methylobacteriaceae</taxon>
        <taxon>Methylobacterium</taxon>
    </lineage>
</organism>
<keyword evidence="1" id="KW-0804">Transcription</keyword>
<evidence type="ECO:0000313" key="4">
    <source>
        <dbReference type="EMBL" id="MFD1301268.1"/>
    </source>
</evidence>
<dbReference type="RefSeq" id="WP_238208329.1">
    <property type="nucleotide sequence ID" value="NZ_JBHTND010000006.1"/>
</dbReference>
<feature type="domain" description="HTH HARE-type" evidence="3">
    <location>
        <begin position="91"/>
        <end position="160"/>
    </location>
</feature>
<feature type="region of interest" description="Disordered" evidence="2">
    <location>
        <begin position="42"/>
        <end position="84"/>
    </location>
</feature>
<proteinExistence type="predicted"/>
<accession>A0ABW3WV96</accession>
<comment type="caution">
    <text evidence="4">The sequence shown here is derived from an EMBL/GenBank/DDBJ whole genome shotgun (WGS) entry which is preliminary data.</text>
</comment>
<keyword evidence="5" id="KW-1185">Reference proteome</keyword>
<evidence type="ECO:0000256" key="1">
    <source>
        <dbReference type="ARBA" id="ARBA00023163"/>
    </source>
</evidence>
<dbReference type="PROSITE" id="PS51913">
    <property type="entry name" value="HTH_HARE"/>
    <property type="match status" value="1"/>
</dbReference>
<feature type="compositionally biased region" description="Basic and acidic residues" evidence="2">
    <location>
        <begin position="45"/>
        <end position="56"/>
    </location>
</feature>
<gene>
    <name evidence="4" type="ORF">ACFQ4G_06670</name>
</gene>